<dbReference type="InterPro" id="IPR004199">
    <property type="entry name" value="B-gal_small/dom_5"/>
</dbReference>
<dbReference type="Pfam" id="PF02837">
    <property type="entry name" value="Glyco_hydro_2_N"/>
    <property type="match status" value="1"/>
</dbReference>
<dbReference type="PRINTS" id="PR00132">
    <property type="entry name" value="GLHYDRLASE2"/>
</dbReference>
<accession>A0ABW7MZT4</accession>
<dbReference type="InterPro" id="IPR006101">
    <property type="entry name" value="Glyco_hydro_2"/>
</dbReference>
<dbReference type="InterPro" id="IPR032312">
    <property type="entry name" value="LacZ_4"/>
</dbReference>
<dbReference type="InterPro" id="IPR023230">
    <property type="entry name" value="Glyco_hydro_2_CS"/>
</dbReference>
<dbReference type="Gene3D" id="3.20.20.80">
    <property type="entry name" value="Glycosidases"/>
    <property type="match status" value="1"/>
</dbReference>
<organism evidence="13 14">
    <name type="scientific">Gaetbulibacter aestuarii</name>
    <dbReference type="NCBI Taxonomy" id="1502358"/>
    <lineage>
        <taxon>Bacteria</taxon>
        <taxon>Pseudomonadati</taxon>
        <taxon>Bacteroidota</taxon>
        <taxon>Flavobacteriia</taxon>
        <taxon>Flavobacteriales</taxon>
        <taxon>Flavobacteriaceae</taxon>
        <taxon>Gaetbulibacter</taxon>
    </lineage>
</organism>
<keyword evidence="14" id="KW-1185">Reference proteome</keyword>
<gene>
    <name evidence="13" type="ORF">V8G58_10315</name>
</gene>
<comment type="similarity">
    <text evidence="3 10">Belongs to the glycosyl hydrolase 2 family.</text>
</comment>
<evidence type="ECO:0000256" key="3">
    <source>
        <dbReference type="ARBA" id="ARBA00007401"/>
    </source>
</evidence>
<evidence type="ECO:0000256" key="9">
    <source>
        <dbReference type="ARBA" id="ARBA00032230"/>
    </source>
</evidence>
<evidence type="ECO:0000256" key="6">
    <source>
        <dbReference type="ARBA" id="ARBA00022801"/>
    </source>
</evidence>
<evidence type="ECO:0000313" key="14">
    <source>
        <dbReference type="Proteomes" id="UP001610100"/>
    </source>
</evidence>
<keyword evidence="7" id="KW-0106">Calcium</keyword>
<dbReference type="InterPro" id="IPR013783">
    <property type="entry name" value="Ig-like_fold"/>
</dbReference>
<evidence type="ECO:0000259" key="12">
    <source>
        <dbReference type="SMART" id="SM01038"/>
    </source>
</evidence>
<dbReference type="Pfam" id="PF02836">
    <property type="entry name" value="Glyco_hydro_2_C"/>
    <property type="match status" value="1"/>
</dbReference>
<dbReference type="InterPro" id="IPR036156">
    <property type="entry name" value="Beta-gal/glucu_dom_sf"/>
</dbReference>
<evidence type="ECO:0000256" key="7">
    <source>
        <dbReference type="ARBA" id="ARBA00022837"/>
    </source>
</evidence>
<dbReference type="InterPro" id="IPR006104">
    <property type="entry name" value="Glyco_hydro_2_N"/>
</dbReference>
<evidence type="ECO:0000256" key="10">
    <source>
        <dbReference type="RuleBase" id="RU361154"/>
    </source>
</evidence>
<evidence type="ECO:0000256" key="5">
    <source>
        <dbReference type="ARBA" id="ARBA00012756"/>
    </source>
</evidence>
<evidence type="ECO:0000256" key="11">
    <source>
        <dbReference type="SAM" id="SignalP"/>
    </source>
</evidence>
<dbReference type="InterPro" id="IPR006103">
    <property type="entry name" value="Glyco_hydro_2_cat"/>
</dbReference>
<dbReference type="SUPFAM" id="SSF49303">
    <property type="entry name" value="beta-Galactosidase/glucuronidase domain"/>
    <property type="match status" value="2"/>
</dbReference>
<protein>
    <recommendedName>
        <fullName evidence="5 10">Beta-galactosidase</fullName>
        <ecNumber evidence="5 10">3.2.1.23</ecNumber>
    </recommendedName>
    <alternativeName>
        <fullName evidence="9 10">Lactase</fullName>
    </alternativeName>
</protein>
<dbReference type="InterPro" id="IPR050347">
    <property type="entry name" value="Bact_Beta-galactosidase"/>
</dbReference>
<dbReference type="Pfam" id="PF16353">
    <property type="entry name" value="LacZ_4"/>
    <property type="match status" value="1"/>
</dbReference>
<dbReference type="RefSeq" id="WP_344737732.1">
    <property type="nucleotide sequence ID" value="NZ_BAABAY010000001.1"/>
</dbReference>
<dbReference type="Pfam" id="PF00703">
    <property type="entry name" value="Glyco_hydro_2"/>
    <property type="match status" value="1"/>
</dbReference>
<dbReference type="GO" id="GO:0016787">
    <property type="term" value="F:hydrolase activity"/>
    <property type="evidence" value="ECO:0007669"/>
    <property type="project" value="UniProtKB-KW"/>
</dbReference>
<comment type="cofactor">
    <cofactor evidence="2">
        <name>Ca(2+)</name>
        <dbReference type="ChEBI" id="CHEBI:29108"/>
    </cofactor>
</comment>
<dbReference type="InterPro" id="IPR017853">
    <property type="entry name" value="GH"/>
</dbReference>
<dbReference type="Gene3D" id="2.60.120.260">
    <property type="entry name" value="Galactose-binding domain-like"/>
    <property type="match status" value="1"/>
</dbReference>
<proteinExistence type="inferred from homology"/>
<comment type="subunit">
    <text evidence="4">Monomer.</text>
</comment>
<evidence type="ECO:0000256" key="8">
    <source>
        <dbReference type="ARBA" id="ARBA00023295"/>
    </source>
</evidence>
<dbReference type="Gene3D" id="2.70.98.10">
    <property type="match status" value="1"/>
</dbReference>
<reference evidence="13 14" key="1">
    <citation type="submission" date="2024-02" db="EMBL/GenBank/DDBJ databases">
        <title>A Gaetbulibacter species isolated from tidal flats and genomic insights of their niches.</title>
        <authorList>
            <person name="Ye Y."/>
        </authorList>
    </citation>
    <scope>NUCLEOTIDE SEQUENCE [LARGE SCALE GENOMIC DNA]</scope>
    <source>
        <strain evidence="13 14">KYW382</strain>
    </source>
</reference>
<keyword evidence="11" id="KW-0732">Signal</keyword>
<dbReference type="Proteomes" id="UP001610100">
    <property type="component" value="Unassembled WGS sequence"/>
</dbReference>
<dbReference type="EMBL" id="JBAWKB010000003">
    <property type="protein sequence ID" value="MFH6772326.1"/>
    <property type="molecule type" value="Genomic_DNA"/>
</dbReference>
<dbReference type="InterPro" id="IPR006102">
    <property type="entry name" value="Ig-like_GH2"/>
</dbReference>
<keyword evidence="6 10" id="KW-0378">Hydrolase</keyword>
<name>A0ABW7MZT4_9FLAO</name>
<dbReference type="EC" id="3.2.1.23" evidence="5 10"/>
<evidence type="ECO:0000256" key="4">
    <source>
        <dbReference type="ARBA" id="ARBA00011245"/>
    </source>
</evidence>
<dbReference type="PROSITE" id="PS00719">
    <property type="entry name" value="GLYCOSYL_HYDROL_F2_1"/>
    <property type="match status" value="1"/>
</dbReference>
<comment type="caution">
    <text evidence="13">The sequence shown here is derived from an EMBL/GenBank/DDBJ whole genome shotgun (WGS) entry which is preliminary data.</text>
</comment>
<dbReference type="Gene3D" id="2.60.40.10">
    <property type="entry name" value="Immunoglobulins"/>
    <property type="match status" value="2"/>
</dbReference>
<dbReference type="InterPro" id="IPR011013">
    <property type="entry name" value="Gal_mutarotase_sf_dom"/>
</dbReference>
<dbReference type="SUPFAM" id="SSF49785">
    <property type="entry name" value="Galactose-binding domain-like"/>
    <property type="match status" value="1"/>
</dbReference>
<dbReference type="Pfam" id="PF02929">
    <property type="entry name" value="Bgal_small_N"/>
    <property type="match status" value="1"/>
</dbReference>
<dbReference type="InterPro" id="IPR014718">
    <property type="entry name" value="GH-type_carb-bd"/>
</dbReference>
<evidence type="ECO:0000256" key="1">
    <source>
        <dbReference type="ARBA" id="ARBA00001412"/>
    </source>
</evidence>
<feature type="signal peptide" evidence="11">
    <location>
        <begin position="1"/>
        <end position="18"/>
    </location>
</feature>
<dbReference type="SUPFAM" id="SSF74650">
    <property type="entry name" value="Galactose mutarotase-like"/>
    <property type="match status" value="1"/>
</dbReference>
<sequence length="1046" mass="121077">MKRPLLIALLFSTALVFSQDLPDWENPDTLSINTVEPHTNFIHLNEAPFSTDHGNLSNYQSLNGIWKFMWTKNTAERPKDFYQNDFDCSSWDSIPVPSDWQMHGYGYPIYTNIEYPFPKNAPCIADDFNPVGSYQRHFMIPDTWKDKSVFLHFNGVNSAFYVWVNGEKIGYSQGSKTGAGFDISNAIKVGDNTISVQVFRWNVGSYLEDQDFWRLSGIERDVFIYATNKIRFKDILVNASLDKAEYKTGDLTVNLITENESSKLQNLELEVSLLDGDSLIYKTSEKFKLAKNTGDTISIGKSKLNITPWSAEIPKRYNLQIALKDKKGIQLDATALKIGFRTSEVKNGQFLINGKPILIKGVDRVEHDPVTGHTLSKEDMLEDIKAFKENNINAVRTSHYPNDPYWYELCDQYGIYVLDEANIESHGYGYDDGVTLAQDPQFEKMHLDRIKRMVKRDYNHPSVIIWSMGNEAGAGPNFRKPYLWLKSYDPSRPVHYERSEHPGATYQEKLTDIISWMYFDQNKVETQFFQKENKKPLAEQRPFIWCEYAHAMGNSTGNFIDYWNWIRKQPHAQGGFIWDWIDQGLQKKTDTGEIYYAYGGDFEPEGVYNDNNFCANGLMGSNRVPHPGLHEVKKVYQNVWFSQIDENTYEVYNENFFRNTEYLKFKADLVENGKTITSKDLVIYPIEPLHTEKIKVSFDFNKDPNKEYFINFYAVSIAKNNIIPENTILAYDQFLIQKPQEQPVKDLDLHIDVSKKKDQYTITAGANTYIFNRDDLGLRDILFQGKSILEAPVKMSFWRAPTDNDFGAFKINRAQDAAYFNWRDADTKYNLVSMKKDKTEDNDPVLIYDFYYPLLKAKNRVTYTVLKDGNLKVDCKLTPEDPDALKLMPRYGMEFVLKKDFNEVNYYGRGPFENYNDRKTAALIGQYQRKVADFYVPYIRPQENGYRTDNRFVTLEDQDHHGVTFDAAGVFSFSVHNNPISDFDPGNTKAQRHSIDIKPKDKIWLSIDYMQRGVGGDDSWSKAALANKEYQIDPEKCAYSFIIKPF</sequence>
<feature type="domain" description="Beta galactosidase small chain/" evidence="12">
    <location>
        <begin position="761"/>
        <end position="1044"/>
    </location>
</feature>
<dbReference type="SMART" id="SM01038">
    <property type="entry name" value="Bgal_small_N"/>
    <property type="match status" value="1"/>
</dbReference>
<dbReference type="InterPro" id="IPR008979">
    <property type="entry name" value="Galactose-bd-like_sf"/>
</dbReference>
<dbReference type="PANTHER" id="PTHR46323:SF2">
    <property type="entry name" value="BETA-GALACTOSIDASE"/>
    <property type="match status" value="1"/>
</dbReference>
<feature type="chain" id="PRO_5045773764" description="Beta-galactosidase" evidence="11">
    <location>
        <begin position="19"/>
        <end position="1046"/>
    </location>
</feature>
<evidence type="ECO:0000256" key="2">
    <source>
        <dbReference type="ARBA" id="ARBA00001913"/>
    </source>
</evidence>
<evidence type="ECO:0000313" key="13">
    <source>
        <dbReference type="EMBL" id="MFH6772326.1"/>
    </source>
</evidence>
<dbReference type="PANTHER" id="PTHR46323">
    <property type="entry name" value="BETA-GALACTOSIDASE"/>
    <property type="match status" value="1"/>
</dbReference>
<keyword evidence="8 10" id="KW-0326">Glycosidase</keyword>
<comment type="catalytic activity">
    <reaction evidence="1 10">
        <text>Hydrolysis of terminal non-reducing beta-D-galactose residues in beta-D-galactosides.</text>
        <dbReference type="EC" id="3.2.1.23"/>
    </reaction>
</comment>
<dbReference type="SUPFAM" id="SSF51445">
    <property type="entry name" value="(Trans)glycosidases"/>
    <property type="match status" value="1"/>
</dbReference>